<dbReference type="KEGG" id="vg:16275469"/>
<dbReference type="Proteomes" id="UP000014990">
    <property type="component" value="Segment"/>
</dbReference>
<accession>S4TNQ8</accession>
<dbReference type="EMBL" id="KC139517">
    <property type="protein sequence ID" value="AGF88136.1"/>
    <property type="molecule type" value="Genomic_DNA"/>
</dbReference>
<proteinExistence type="predicted"/>
<evidence type="ECO:0000313" key="2">
    <source>
        <dbReference type="Proteomes" id="UP000014990"/>
    </source>
</evidence>
<keyword evidence="2" id="KW-1185">Reference proteome</keyword>
<dbReference type="OrthoDB" id="38154at10239"/>
<evidence type="ECO:0000313" key="1">
    <source>
        <dbReference type="EMBL" id="AGF88136.1"/>
    </source>
</evidence>
<dbReference type="RefSeq" id="YP_008239425.1">
    <property type="nucleotide sequence ID" value="NC_021772.1"/>
</dbReference>
<organism evidence="1 2">
    <name type="scientific">Salmonella phage FSL SP-058</name>
    <dbReference type="NCBI Taxonomy" id="1173761"/>
    <lineage>
        <taxon>Viruses</taxon>
        <taxon>Duplodnaviria</taxon>
        <taxon>Heunggongvirae</taxon>
        <taxon>Uroviricota</taxon>
        <taxon>Caudoviricetes</taxon>
        <taxon>Schitoviridae</taxon>
        <taxon>Humphriesvirinae</taxon>
        <taxon>Ithacavirus</taxon>
        <taxon>Ithacavirus SP058</taxon>
    </lineage>
</organism>
<dbReference type="GeneID" id="16275469"/>
<sequence>MNKELVLILKEIKKRSEKGATCLGAKFIDFKCLGIECPNCVLTSVNQKHRYISQIVLVNL</sequence>
<name>S4TNQ8_9CAUD</name>
<reference evidence="1 2" key="1">
    <citation type="journal article" date="2013" name="BMC Genomics">
        <title>Genomic characterization provides new insight into Salmonella phage diversity.</title>
        <authorList>
            <person name="Moreno Switt A.I."/>
            <person name="Orsi R.H."/>
            <person name="den Bakker H.C."/>
            <person name="Vongkamjan K."/>
            <person name="Altier C."/>
            <person name="Wiedmann M."/>
        </authorList>
    </citation>
    <scope>NUCLEOTIDE SEQUENCE [LARGE SCALE GENOMIC DNA]</scope>
</reference>
<gene>
    <name evidence="1" type="ORF">SP058_00105</name>
</gene>
<protein>
    <submittedName>
        <fullName evidence="1">Uncharacterized protein</fullName>
    </submittedName>
</protein>